<organism evidence="1 2">
    <name type="scientific">Friedmanniomyces endolithicus</name>
    <dbReference type="NCBI Taxonomy" id="329885"/>
    <lineage>
        <taxon>Eukaryota</taxon>
        <taxon>Fungi</taxon>
        <taxon>Dikarya</taxon>
        <taxon>Ascomycota</taxon>
        <taxon>Pezizomycotina</taxon>
        <taxon>Dothideomycetes</taxon>
        <taxon>Dothideomycetidae</taxon>
        <taxon>Mycosphaerellales</taxon>
        <taxon>Teratosphaeriaceae</taxon>
        <taxon>Friedmanniomyces</taxon>
    </lineage>
</organism>
<dbReference type="EMBL" id="JAUJLE010000419">
    <property type="protein sequence ID" value="KAK0956967.1"/>
    <property type="molecule type" value="Genomic_DNA"/>
</dbReference>
<reference evidence="1" key="1">
    <citation type="submission" date="2023-06" db="EMBL/GenBank/DDBJ databases">
        <title>Black Yeasts Isolated from many extreme environments.</title>
        <authorList>
            <person name="Coleine C."/>
            <person name="Stajich J.E."/>
            <person name="Selbmann L."/>
        </authorList>
    </citation>
    <scope>NUCLEOTIDE SEQUENCE</scope>
    <source>
        <strain evidence="1">CCFEE 5200</strain>
    </source>
</reference>
<gene>
    <name evidence="1" type="ORF">LTR91_022123</name>
</gene>
<sequence length="276" mass="31293">MAAKAQPARDSLQRLPPELRTMIYEYVLPLHCADATSTLWQDAIRQQPSLLLVFSQIRQEALPLYYDSPTTTPLLEANGETVTSFQAVMRDTALEFPKRLKTISFILRCGTAETDARYGPASSGPETSGCLLHHYFIIRVHNPKGGPWQLELHHGTRSDFWAQESGPRTVSERSALVGQNSLPASWSRLSNFRIWPIDSGSICPVRSDLKLLTAKITQLLRRWDMNGHGEMAMQDLGRLVCAVAEPAERLRVVQECELLRVAQEWRQEQERERQLS</sequence>
<evidence type="ECO:0000313" key="2">
    <source>
        <dbReference type="Proteomes" id="UP001175353"/>
    </source>
</evidence>
<comment type="caution">
    <text evidence="1">The sequence shown here is derived from an EMBL/GenBank/DDBJ whole genome shotgun (WGS) entry which is preliminary data.</text>
</comment>
<evidence type="ECO:0000313" key="1">
    <source>
        <dbReference type="EMBL" id="KAK0956967.1"/>
    </source>
</evidence>
<keyword evidence="2" id="KW-1185">Reference proteome</keyword>
<name>A0AAN6H5V9_9PEZI</name>
<accession>A0AAN6H5V9</accession>
<protein>
    <submittedName>
        <fullName evidence="1">Uncharacterized protein</fullName>
    </submittedName>
</protein>
<dbReference type="AlphaFoldDB" id="A0AAN6H5V9"/>
<dbReference type="Proteomes" id="UP001175353">
    <property type="component" value="Unassembled WGS sequence"/>
</dbReference>
<proteinExistence type="predicted"/>